<evidence type="ECO:0000313" key="10">
    <source>
        <dbReference type="Proteomes" id="UP001431783"/>
    </source>
</evidence>
<dbReference type="GO" id="GO:0005249">
    <property type="term" value="F:voltage-gated potassium channel activity"/>
    <property type="evidence" value="ECO:0007669"/>
    <property type="project" value="TreeGrafter"/>
</dbReference>
<keyword evidence="4 7" id="KW-1133">Transmembrane helix</keyword>
<evidence type="ECO:0000256" key="6">
    <source>
        <dbReference type="ARBA" id="ARBA00023136"/>
    </source>
</evidence>
<name>A0AAW1ULV4_9CUCU</name>
<evidence type="ECO:0000256" key="4">
    <source>
        <dbReference type="ARBA" id="ARBA00022989"/>
    </source>
</evidence>
<dbReference type="SUPFAM" id="SSF51206">
    <property type="entry name" value="cAMP-binding domain-like"/>
    <property type="match status" value="1"/>
</dbReference>
<evidence type="ECO:0000256" key="5">
    <source>
        <dbReference type="ARBA" id="ARBA00023065"/>
    </source>
</evidence>
<keyword evidence="3 7" id="KW-0812">Transmembrane</keyword>
<dbReference type="PROSITE" id="PS00888">
    <property type="entry name" value="CNMP_BINDING_1"/>
    <property type="match status" value="1"/>
</dbReference>
<evidence type="ECO:0000256" key="2">
    <source>
        <dbReference type="ARBA" id="ARBA00022448"/>
    </source>
</evidence>
<feature type="transmembrane region" description="Helical" evidence="7">
    <location>
        <begin position="221"/>
        <end position="239"/>
    </location>
</feature>
<dbReference type="InterPro" id="IPR005821">
    <property type="entry name" value="Ion_trans_dom"/>
</dbReference>
<dbReference type="InterPro" id="IPR018488">
    <property type="entry name" value="cNMP-bd_CS"/>
</dbReference>
<dbReference type="SMART" id="SM00100">
    <property type="entry name" value="cNMP"/>
    <property type="match status" value="1"/>
</dbReference>
<protein>
    <recommendedName>
        <fullName evidence="8">Cyclic nucleotide-binding domain-containing protein</fullName>
    </recommendedName>
</protein>
<keyword evidence="5" id="KW-0406">Ion transport</keyword>
<evidence type="ECO:0000256" key="1">
    <source>
        <dbReference type="ARBA" id="ARBA00004141"/>
    </source>
</evidence>
<dbReference type="GO" id="GO:0098855">
    <property type="term" value="C:HCN channel complex"/>
    <property type="evidence" value="ECO:0007669"/>
    <property type="project" value="TreeGrafter"/>
</dbReference>
<proteinExistence type="predicted"/>
<dbReference type="PROSITE" id="PS50042">
    <property type="entry name" value="CNMP_BINDING_3"/>
    <property type="match status" value="1"/>
</dbReference>
<sequence>MKLMPHICTIERDSSKSGLPALPLSAGWFRRFTRKMRKFYLVSDRDPRIIEYYRTTTGLMDEKRNHALSRNFYMIHPFSDVNNCREAVMAFVMLICFAVIPLELAYDPTHMLNLTWKSVVLSIANVFCMVDIVLRFFTGYVEENLKVTVLKQKKVARHYVFNSYFIFDVLSSLPTDIAGYVHPDSKLAFYLHFLRILKSARVLTFLTSFDRTAFFTRWNKTLLICVRYFLMVFIVMHWATCMNSFIPQIRVLIYGERHEFSWSRHVEHENLIHQYGYSFFKTLGLLMCARNDQPEDFPALAREVRIRQNNRERRSMVEVANVLNLNIFDVPPEEVLWDIVLAVVGKICMAAFAVVIITRVYEVYTLETKYQGIMNQLSEYMKNKKLPMTMRERLVQYYEHRYQKKYFKEAVISGILSENLRKEVNINVCKQLVHMVNIFSELPPTILANVLSYLKAEVYLPNDIIIKAGTIGDSMYFLASGTVAVYTPSGREVCHLEDGAYFGEISLILKNTKRTTDIIAVEVCEVYRLDKKAFRSCFKYDNYGVFEKMQQIAELRLQKTTMLEESYKLELFQKAYTEKNQY</sequence>
<reference evidence="9 10" key="1">
    <citation type="submission" date="2023-03" db="EMBL/GenBank/DDBJ databases">
        <title>Genome insight into feeding habits of ladybird beetles.</title>
        <authorList>
            <person name="Li H.-S."/>
            <person name="Huang Y.-H."/>
            <person name="Pang H."/>
        </authorList>
    </citation>
    <scope>NUCLEOTIDE SEQUENCE [LARGE SCALE GENOMIC DNA]</scope>
    <source>
        <strain evidence="9">SYSU_2023b</strain>
        <tissue evidence="9">Whole body</tissue>
    </source>
</reference>
<keyword evidence="10" id="KW-1185">Reference proteome</keyword>
<feature type="domain" description="Cyclic nucleotide-binding" evidence="8">
    <location>
        <begin position="438"/>
        <end position="535"/>
    </location>
</feature>
<dbReference type="AlphaFoldDB" id="A0AAW1ULV4"/>
<dbReference type="InterPro" id="IPR014710">
    <property type="entry name" value="RmlC-like_jellyroll"/>
</dbReference>
<dbReference type="GO" id="GO:0035725">
    <property type="term" value="P:sodium ion transmembrane transport"/>
    <property type="evidence" value="ECO:0007669"/>
    <property type="project" value="TreeGrafter"/>
</dbReference>
<evidence type="ECO:0000256" key="3">
    <source>
        <dbReference type="ARBA" id="ARBA00022692"/>
    </source>
</evidence>
<feature type="transmembrane region" description="Helical" evidence="7">
    <location>
        <begin position="339"/>
        <end position="361"/>
    </location>
</feature>
<dbReference type="SUPFAM" id="SSF81324">
    <property type="entry name" value="Voltage-gated potassium channels"/>
    <property type="match status" value="1"/>
</dbReference>
<accession>A0AAW1ULV4</accession>
<dbReference type="InterPro" id="IPR000595">
    <property type="entry name" value="cNMP-bd_dom"/>
</dbReference>
<organism evidence="9 10">
    <name type="scientific">Henosepilachna vigintioctopunctata</name>
    <dbReference type="NCBI Taxonomy" id="420089"/>
    <lineage>
        <taxon>Eukaryota</taxon>
        <taxon>Metazoa</taxon>
        <taxon>Ecdysozoa</taxon>
        <taxon>Arthropoda</taxon>
        <taxon>Hexapoda</taxon>
        <taxon>Insecta</taxon>
        <taxon>Pterygota</taxon>
        <taxon>Neoptera</taxon>
        <taxon>Endopterygota</taxon>
        <taxon>Coleoptera</taxon>
        <taxon>Polyphaga</taxon>
        <taxon>Cucujiformia</taxon>
        <taxon>Coccinelloidea</taxon>
        <taxon>Coccinellidae</taxon>
        <taxon>Epilachninae</taxon>
        <taxon>Epilachnini</taxon>
        <taxon>Henosepilachna</taxon>
    </lineage>
</organism>
<dbReference type="GO" id="GO:0003254">
    <property type="term" value="P:regulation of membrane depolarization"/>
    <property type="evidence" value="ECO:0007669"/>
    <property type="project" value="TreeGrafter"/>
</dbReference>
<dbReference type="PANTHER" id="PTHR45689:SF14">
    <property type="entry name" value="CYCLIC NUCLEOTIDE-GATED CATION CHANNEL SUBUNIT A-LIKE PROTEIN"/>
    <property type="match status" value="1"/>
</dbReference>
<dbReference type="EMBL" id="JARQZJ010000091">
    <property type="protein sequence ID" value="KAK9883763.1"/>
    <property type="molecule type" value="Genomic_DNA"/>
</dbReference>
<evidence type="ECO:0000313" key="9">
    <source>
        <dbReference type="EMBL" id="KAK9883763.1"/>
    </source>
</evidence>
<dbReference type="InterPro" id="IPR051413">
    <property type="entry name" value="K/Na_HCN_channel"/>
</dbReference>
<comment type="caution">
    <text evidence="9">The sequence shown here is derived from an EMBL/GenBank/DDBJ whole genome shotgun (WGS) entry which is preliminary data.</text>
</comment>
<evidence type="ECO:0000259" key="8">
    <source>
        <dbReference type="PROSITE" id="PS50042"/>
    </source>
</evidence>
<dbReference type="PANTHER" id="PTHR45689">
    <property type="entry name" value="I[[H]] CHANNEL, ISOFORM E"/>
    <property type="match status" value="1"/>
</dbReference>
<dbReference type="CDD" id="cd00038">
    <property type="entry name" value="CAP_ED"/>
    <property type="match status" value="1"/>
</dbReference>
<keyword evidence="2" id="KW-0813">Transport</keyword>
<dbReference type="InterPro" id="IPR018490">
    <property type="entry name" value="cNMP-bd_dom_sf"/>
</dbReference>
<feature type="transmembrane region" description="Helical" evidence="7">
    <location>
        <begin position="87"/>
        <end position="106"/>
    </location>
</feature>
<dbReference type="Proteomes" id="UP001431783">
    <property type="component" value="Unassembled WGS sequence"/>
</dbReference>
<dbReference type="Gene3D" id="1.10.287.70">
    <property type="match status" value="1"/>
</dbReference>
<dbReference type="Pfam" id="PF00027">
    <property type="entry name" value="cNMP_binding"/>
    <property type="match status" value="1"/>
</dbReference>
<dbReference type="Pfam" id="PF00520">
    <property type="entry name" value="Ion_trans"/>
    <property type="match status" value="1"/>
</dbReference>
<comment type="subcellular location">
    <subcellularLocation>
        <location evidence="1">Membrane</location>
        <topology evidence="1">Multi-pass membrane protein</topology>
    </subcellularLocation>
</comment>
<feature type="transmembrane region" description="Helical" evidence="7">
    <location>
        <begin position="118"/>
        <end position="138"/>
    </location>
</feature>
<dbReference type="Gene3D" id="2.60.120.10">
    <property type="entry name" value="Jelly Rolls"/>
    <property type="match status" value="1"/>
</dbReference>
<keyword evidence="6 7" id="KW-0472">Membrane</keyword>
<gene>
    <name evidence="9" type="ORF">WA026_001950</name>
</gene>
<evidence type="ECO:0000256" key="7">
    <source>
        <dbReference type="SAM" id="Phobius"/>
    </source>
</evidence>
<dbReference type="Gene3D" id="1.10.287.630">
    <property type="entry name" value="Helix hairpin bin"/>
    <property type="match status" value="1"/>
</dbReference>